<accession>A0A094ZPM1</accession>
<protein>
    <submittedName>
        <fullName evidence="1">Uncharacterized protein</fullName>
    </submittedName>
</protein>
<reference evidence="1 2" key="1">
    <citation type="submission" date="2014-06" db="EMBL/GenBank/DDBJ databases">
        <title>Functional and comparative genomic analyses of the Drosophila gut microbiota identify candidate symbiosis factors.</title>
        <authorList>
            <person name="Newell P.D."/>
            <person name="Chaston J.M."/>
            <person name="Douglas A.E."/>
        </authorList>
    </citation>
    <scope>NUCLEOTIDE SEQUENCE [LARGE SCALE GENOMIC DNA]</scope>
    <source>
        <strain evidence="1 2">DmCS_006</strain>
    </source>
</reference>
<dbReference type="Proteomes" id="UP000029448">
    <property type="component" value="Unassembled WGS sequence"/>
</dbReference>
<gene>
    <name evidence="1" type="ORF">AtDm6_1316</name>
</gene>
<organism evidence="1 2">
    <name type="scientific">Acetobacter tropicalis</name>
    <dbReference type="NCBI Taxonomy" id="104102"/>
    <lineage>
        <taxon>Bacteria</taxon>
        <taxon>Pseudomonadati</taxon>
        <taxon>Pseudomonadota</taxon>
        <taxon>Alphaproteobacteria</taxon>
        <taxon>Acetobacterales</taxon>
        <taxon>Acetobacteraceae</taxon>
        <taxon>Acetobacter</taxon>
    </lineage>
</organism>
<dbReference type="STRING" id="104102.AtDm6_1316"/>
<proteinExistence type="predicted"/>
<name>A0A094ZPM1_9PROT</name>
<evidence type="ECO:0000313" key="1">
    <source>
        <dbReference type="EMBL" id="KGB24171.1"/>
    </source>
</evidence>
<keyword evidence="2" id="KW-1185">Reference proteome</keyword>
<dbReference type="AlphaFoldDB" id="A0A094ZPM1"/>
<sequence>MRELIQELGRTAFHIVKGMPSPSFVTLSTLRRFEGLLLDIQEDRQASALLRSLVPEQDPTPHDVARGLADLVPLRFQLRGDESFRPFSRGSALAFIAARRHEALVEGLQGLAEPLSLAGAEYMVHYLRGQDGMVVGHL</sequence>
<comment type="caution">
    <text evidence="1">The sequence shown here is derived from an EMBL/GenBank/DDBJ whole genome shotgun (WGS) entry which is preliminary data.</text>
</comment>
<evidence type="ECO:0000313" key="2">
    <source>
        <dbReference type="Proteomes" id="UP000029448"/>
    </source>
</evidence>
<dbReference type="PATRIC" id="fig|104102.7.peg.1306"/>
<dbReference type="EMBL" id="JOKM01000051">
    <property type="protein sequence ID" value="KGB24171.1"/>
    <property type="molecule type" value="Genomic_DNA"/>
</dbReference>
<dbReference type="RefSeq" id="WP_035379246.1">
    <property type="nucleotide sequence ID" value="NZ_JACAOJ010000066.1"/>
</dbReference>